<comment type="caution">
    <text evidence="1">The sequence shown here is derived from an EMBL/GenBank/DDBJ whole genome shotgun (WGS) entry which is preliminary data.</text>
</comment>
<sequence>MGMLDAERPCSHRKLQPGFEENFPMKDSLKLPVGDLSQYSEKAGHDCRLPDARPFCNGQVICNGHLCGLGQRRKSWLDLSCCLHDKGCVPPHRPPEAPQTGFPGILLGSETLPNLLETLSPCLNLCCV</sequence>
<protein>
    <submittedName>
        <fullName evidence="1">Uncharacterized protein</fullName>
    </submittedName>
</protein>
<name>A0ABC9XR86_GRUJA</name>
<gene>
    <name evidence="1" type="ORF">GRJ2_002447500</name>
</gene>
<keyword evidence="2" id="KW-1185">Reference proteome</keyword>
<dbReference type="Proteomes" id="UP001623348">
    <property type="component" value="Unassembled WGS sequence"/>
</dbReference>
<accession>A0ABC9XR86</accession>
<evidence type="ECO:0000313" key="2">
    <source>
        <dbReference type="Proteomes" id="UP001623348"/>
    </source>
</evidence>
<dbReference type="EMBL" id="BAAFJT010000024">
    <property type="protein sequence ID" value="GAB0199821.1"/>
    <property type="molecule type" value="Genomic_DNA"/>
</dbReference>
<dbReference type="AlphaFoldDB" id="A0ABC9XR86"/>
<reference evidence="1 2" key="1">
    <citation type="submission" date="2024-06" db="EMBL/GenBank/DDBJ databases">
        <title>The draft genome of Grus japonensis, version 3.</title>
        <authorList>
            <person name="Nabeshima K."/>
            <person name="Suzuki S."/>
            <person name="Onuma M."/>
        </authorList>
    </citation>
    <scope>NUCLEOTIDE SEQUENCE [LARGE SCALE GENOMIC DNA]</scope>
    <source>
        <strain evidence="1 2">451A</strain>
    </source>
</reference>
<organism evidence="1 2">
    <name type="scientific">Grus japonensis</name>
    <name type="common">Japanese crane</name>
    <name type="synonym">Red-crowned crane</name>
    <dbReference type="NCBI Taxonomy" id="30415"/>
    <lineage>
        <taxon>Eukaryota</taxon>
        <taxon>Metazoa</taxon>
        <taxon>Chordata</taxon>
        <taxon>Craniata</taxon>
        <taxon>Vertebrata</taxon>
        <taxon>Euteleostomi</taxon>
        <taxon>Archelosauria</taxon>
        <taxon>Archosauria</taxon>
        <taxon>Dinosauria</taxon>
        <taxon>Saurischia</taxon>
        <taxon>Theropoda</taxon>
        <taxon>Coelurosauria</taxon>
        <taxon>Aves</taxon>
        <taxon>Neognathae</taxon>
        <taxon>Neoaves</taxon>
        <taxon>Gruiformes</taxon>
        <taxon>Gruidae</taxon>
        <taxon>Grus</taxon>
    </lineage>
</organism>
<proteinExistence type="predicted"/>
<evidence type="ECO:0000313" key="1">
    <source>
        <dbReference type="EMBL" id="GAB0199821.1"/>
    </source>
</evidence>